<dbReference type="EMBL" id="JALNUB010000002">
    <property type="protein sequence ID" value="MCK8141061.1"/>
    <property type="molecule type" value="Genomic_DNA"/>
</dbReference>
<dbReference type="Proteomes" id="UP001139260">
    <property type="component" value="Unassembled WGS sequence"/>
</dbReference>
<evidence type="ECO:0000313" key="2">
    <source>
        <dbReference type="Proteomes" id="UP001139260"/>
    </source>
</evidence>
<name>A0A9X1XT43_9FLAO</name>
<accession>A0A9X1XT43</accession>
<proteinExistence type="predicted"/>
<protein>
    <submittedName>
        <fullName evidence="1">Uncharacterized protein</fullName>
    </submittedName>
</protein>
<keyword evidence="2" id="KW-1185">Reference proteome</keyword>
<dbReference type="AlphaFoldDB" id="A0A9X1XT43"/>
<dbReference type="RefSeq" id="WP_248427650.1">
    <property type="nucleotide sequence ID" value="NZ_JALNUB010000002.1"/>
</dbReference>
<gene>
    <name evidence="1" type="ORF">MW871_04065</name>
</gene>
<organism evidence="1 2">
    <name type="scientific">Flavobacterium pygoscelis</name>
    <dbReference type="NCBI Taxonomy" id="2893176"/>
    <lineage>
        <taxon>Bacteria</taxon>
        <taxon>Pseudomonadati</taxon>
        <taxon>Bacteroidota</taxon>
        <taxon>Flavobacteriia</taxon>
        <taxon>Flavobacteriales</taxon>
        <taxon>Flavobacteriaceae</taxon>
        <taxon>Flavobacterium</taxon>
    </lineage>
</organism>
<reference evidence="1" key="1">
    <citation type="submission" date="2022-04" db="EMBL/GenBank/DDBJ databases">
        <title>Flavobacterium pygoscelis sp. nov. isolated from Chinstrap chick (Pygoscelis antarcticus).</title>
        <authorList>
            <person name="Irgang R."/>
            <person name="Poblete-Morales M."/>
            <person name="Avendano-Herrera R."/>
        </authorList>
    </citation>
    <scope>NUCLEOTIDE SEQUENCE</scope>
    <source>
        <strain evidence="1">I-SCBP12n</strain>
    </source>
</reference>
<comment type="caution">
    <text evidence="1">The sequence shown here is derived from an EMBL/GenBank/DDBJ whole genome shotgun (WGS) entry which is preliminary data.</text>
</comment>
<evidence type="ECO:0000313" key="1">
    <source>
        <dbReference type="EMBL" id="MCK8141061.1"/>
    </source>
</evidence>
<sequence>MNNSKTILDIKFYVFLFVKKLINNKIKPTLSIELIKNELRKALIYKLVQENMN</sequence>